<evidence type="ECO:0000259" key="9">
    <source>
        <dbReference type="PROSITE" id="PS51471"/>
    </source>
</evidence>
<dbReference type="GO" id="GO:0016787">
    <property type="term" value="F:hydrolase activity"/>
    <property type="evidence" value="ECO:0007669"/>
    <property type="project" value="UniProtKB-ARBA"/>
</dbReference>
<dbReference type="GO" id="GO:0016705">
    <property type="term" value="F:oxidoreductase activity, acting on paired donors, with incorporation or reduction of molecular oxygen"/>
    <property type="evidence" value="ECO:0007669"/>
    <property type="project" value="UniProtKB-ARBA"/>
</dbReference>
<dbReference type="STRING" id="1420851.AU255_12600"/>
<evidence type="ECO:0000256" key="6">
    <source>
        <dbReference type="ARBA" id="ARBA00023002"/>
    </source>
</evidence>
<dbReference type="GO" id="GO:0032451">
    <property type="term" value="F:demethylase activity"/>
    <property type="evidence" value="ECO:0007669"/>
    <property type="project" value="UniProtKB-ARBA"/>
</dbReference>
<keyword evidence="5" id="KW-0223">Dioxygenase</keyword>
<keyword evidence="7" id="KW-0408">Iron</keyword>
<dbReference type="InterPro" id="IPR005123">
    <property type="entry name" value="Oxoglu/Fe-dep_dioxygenase_dom"/>
</dbReference>
<evidence type="ECO:0000256" key="4">
    <source>
        <dbReference type="ARBA" id="ARBA00022842"/>
    </source>
</evidence>
<dbReference type="GO" id="GO:0051213">
    <property type="term" value="F:dioxygenase activity"/>
    <property type="evidence" value="ECO:0007669"/>
    <property type="project" value="UniProtKB-KW"/>
</dbReference>
<evidence type="ECO:0000256" key="8">
    <source>
        <dbReference type="ARBA" id="ARBA00023204"/>
    </source>
</evidence>
<feature type="domain" description="Fe2OG dioxygenase" evidence="9">
    <location>
        <begin position="92"/>
        <end position="189"/>
    </location>
</feature>
<dbReference type="PROSITE" id="PS51471">
    <property type="entry name" value="FE2OG_OXY"/>
    <property type="match status" value="1"/>
</dbReference>
<dbReference type="OrthoDB" id="190276at2"/>
<keyword evidence="6" id="KW-0560">Oxidoreductase</keyword>
<dbReference type="GO" id="GO:0006307">
    <property type="term" value="P:DNA alkylation repair"/>
    <property type="evidence" value="ECO:0007669"/>
    <property type="project" value="InterPro"/>
</dbReference>
<dbReference type="EMBL" id="LPUF01000001">
    <property type="protein sequence ID" value="OQK18612.1"/>
    <property type="molecule type" value="Genomic_DNA"/>
</dbReference>
<dbReference type="PANTHER" id="PTHR31212">
    <property type="entry name" value="ALPHA-KETOGLUTARATE-DEPENDENT DIOXYGENASE ALKB HOMOLOG 3"/>
    <property type="match status" value="1"/>
</dbReference>
<evidence type="ECO:0000313" key="11">
    <source>
        <dbReference type="Proteomes" id="UP000191980"/>
    </source>
</evidence>
<evidence type="ECO:0000256" key="1">
    <source>
        <dbReference type="ARBA" id="ARBA00001954"/>
    </source>
</evidence>
<dbReference type="InterPro" id="IPR037151">
    <property type="entry name" value="AlkB-like_sf"/>
</dbReference>
<dbReference type="GO" id="GO:0046872">
    <property type="term" value="F:metal ion binding"/>
    <property type="evidence" value="ECO:0007669"/>
    <property type="project" value="UniProtKB-KW"/>
</dbReference>
<sequence length="203" mass="23674">MNTDCCPELKLFEGFYDAIESDRLYQRLFEEQDWPDNHYSVAGRQLTLPRLQTWHADTGIVYSYSDNLLQTRDWSPLLSSIKTQIESYLNYRFNSVLVNLYRSGEDYVGWHSDNEPELGEQPYIASLTLGAARRFALRHKKTSEINDLVLANGDLLVMEPNFQHHWQHSVPLDNSVTGGRINLTFRNVIPAKNNIQRNKRRQD</sequence>
<accession>A0A1V8MAT5</accession>
<evidence type="ECO:0000256" key="5">
    <source>
        <dbReference type="ARBA" id="ARBA00022964"/>
    </source>
</evidence>
<name>A0A1V8MAT5_9GAMM</name>
<dbReference type="PANTHER" id="PTHR31212:SF4">
    <property type="entry name" value="ALPHA-KETOGLUTARATE-DEPENDENT DIOXYGENASE ALKB HOMOLOG 3"/>
    <property type="match status" value="1"/>
</dbReference>
<dbReference type="InterPro" id="IPR032854">
    <property type="entry name" value="ALKBH3"/>
</dbReference>
<comment type="cofactor">
    <cofactor evidence="1">
        <name>Fe(2+)</name>
        <dbReference type="ChEBI" id="CHEBI:29033"/>
    </cofactor>
</comment>
<keyword evidence="11" id="KW-1185">Reference proteome</keyword>
<evidence type="ECO:0000256" key="2">
    <source>
        <dbReference type="ARBA" id="ARBA00022723"/>
    </source>
</evidence>
<dbReference type="Gene3D" id="2.60.120.590">
    <property type="entry name" value="Alpha-ketoglutarate-dependent dioxygenase AlkB-like"/>
    <property type="match status" value="1"/>
</dbReference>
<dbReference type="FunFam" id="2.60.120.590:FF:000004">
    <property type="entry name" value="DNA oxidative demethylase ALKBH2"/>
    <property type="match status" value="1"/>
</dbReference>
<dbReference type="InterPro" id="IPR027450">
    <property type="entry name" value="AlkB-like"/>
</dbReference>
<dbReference type="Pfam" id="PF13532">
    <property type="entry name" value="2OG-FeII_Oxy_2"/>
    <property type="match status" value="1"/>
</dbReference>
<keyword evidence="8" id="KW-0234">DNA repair</keyword>
<dbReference type="RefSeq" id="WP_080523210.1">
    <property type="nucleotide sequence ID" value="NZ_LPUF01000001.1"/>
</dbReference>
<protein>
    <submittedName>
        <fullName evidence="10">2OG-Fe(II) oxygenase</fullName>
    </submittedName>
</protein>
<comment type="caution">
    <text evidence="10">The sequence shown here is derived from an EMBL/GenBank/DDBJ whole genome shotgun (WGS) entry which is preliminary data.</text>
</comment>
<evidence type="ECO:0000256" key="3">
    <source>
        <dbReference type="ARBA" id="ARBA00022763"/>
    </source>
</evidence>
<reference evidence="10 11" key="1">
    <citation type="submission" date="2015-12" db="EMBL/GenBank/DDBJ databases">
        <authorList>
            <person name="Shamseldin A."/>
            <person name="Moawad H."/>
            <person name="Abd El-Rahim W.M."/>
            <person name="Sadowsky M.J."/>
        </authorList>
    </citation>
    <scope>NUCLEOTIDE SEQUENCE [LARGE SCALE GENOMIC DNA]</scope>
    <source>
        <strain evidence="10 11">WF1</strain>
    </source>
</reference>
<evidence type="ECO:0000313" key="10">
    <source>
        <dbReference type="EMBL" id="OQK18612.1"/>
    </source>
</evidence>
<evidence type="ECO:0000256" key="7">
    <source>
        <dbReference type="ARBA" id="ARBA00023004"/>
    </source>
</evidence>
<proteinExistence type="predicted"/>
<organism evidence="10 11">
    <name type="scientific">Methyloprofundus sedimenti</name>
    <dbReference type="NCBI Taxonomy" id="1420851"/>
    <lineage>
        <taxon>Bacteria</taxon>
        <taxon>Pseudomonadati</taxon>
        <taxon>Pseudomonadota</taxon>
        <taxon>Gammaproteobacteria</taxon>
        <taxon>Methylococcales</taxon>
        <taxon>Methylococcaceae</taxon>
        <taxon>Methyloprofundus</taxon>
    </lineage>
</organism>
<dbReference type="Proteomes" id="UP000191980">
    <property type="component" value="Unassembled WGS sequence"/>
</dbReference>
<dbReference type="SUPFAM" id="SSF51197">
    <property type="entry name" value="Clavaminate synthase-like"/>
    <property type="match status" value="1"/>
</dbReference>
<keyword evidence="2" id="KW-0479">Metal-binding</keyword>
<dbReference type="GO" id="GO:0140097">
    <property type="term" value="F:catalytic activity, acting on DNA"/>
    <property type="evidence" value="ECO:0007669"/>
    <property type="project" value="UniProtKB-ARBA"/>
</dbReference>
<keyword evidence="4" id="KW-0460">Magnesium</keyword>
<dbReference type="AlphaFoldDB" id="A0A1V8MAT5"/>
<gene>
    <name evidence="10" type="ORF">AU255_12600</name>
</gene>
<keyword evidence="3" id="KW-0227">DNA damage</keyword>